<dbReference type="RefSeq" id="WP_151881702.1">
    <property type="nucleotide sequence ID" value="NZ_WCTH01000041.1"/>
</dbReference>
<proteinExistence type="predicted"/>
<accession>A0A6I0LZ11</accession>
<dbReference type="Pfam" id="PF13439">
    <property type="entry name" value="Glyco_transf_4"/>
    <property type="match status" value="1"/>
</dbReference>
<dbReference type="AlphaFoldDB" id="A0A6I0LZ11"/>
<dbReference type="Proteomes" id="UP000487989">
    <property type="component" value="Unassembled WGS sequence"/>
</dbReference>
<keyword evidence="3" id="KW-0808">Transferase</keyword>
<feature type="domain" description="Glycosyl transferase family 1" evidence="1">
    <location>
        <begin position="205"/>
        <end position="358"/>
    </location>
</feature>
<evidence type="ECO:0000313" key="4">
    <source>
        <dbReference type="Proteomes" id="UP000487989"/>
    </source>
</evidence>
<evidence type="ECO:0000259" key="2">
    <source>
        <dbReference type="Pfam" id="PF13439"/>
    </source>
</evidence>
<evidence type="ECO:0000259" key="1">
    <source>
        <dbReference type="Pfam" id="PF00534"/>
    </source>
</evidence>
<reference evidence="3 4" key="1">
    <citation type="journal article" date="2019" name="Nat. Med.">
        <title>A library of human gut bacterial isolates paired with longitudinal multiomics data enables mechanistic microbiome research.</title>
        <authorList>
            <person name="Poyet M."/>
            <person name="Groussin M."/>
            <person name="Gibbons S.M."/>
            <person name="Avila-Pacheco J."/>
            <person name="Jiang X."/>
            <person name="Kearney S.M."/>
            <person name="Perrotta A.R."/>
            <person name="Berdy B."/>
            <person name="Zhao S."/>
            <person name="Lieberman T.D."/>
            <person name="Swanson P.K."/>
            <person name="Smith M."/>
            <person name="Roesemann S."/>
            <person name="Alexander J.E."/>
            <person name="Rich S.A."/>
            <person name="Livny J."/>
            <person name="Vlamakis H."/>
            <person name="Clish C."/>
            <person name="Bullock K."/>
            <person name="Deik A."/>
            <person name="Scott J."/>
            <person name="Pierce K.A."/>
            <person name="Xavier R.J."/>
            <person name="Alm E.J."/>
        </authorList>
    </citation>
    <scope>NUCLEOTIDE SEQUENCE [LARGE SCALE GENOMIC DNA]</scope>
    <source>
        <strain evidence="3 4">BIOML-A3</strain>
    </source>
</reference>
<dbReference type="GO" id="GO:0016757">
    <property type="term" value="F:glycosyltransferase activity"/>
    <property type="evidence" value="ECO:0007669"/>
    <property type="project" value="InterPro"/>
</dbReference>
<comment type="caution">
    <text evidence="3">The sequence shown here is derived from an EMBL/GenBank/DDBJ whole genome shotgun (WGS) entry which is preliminary data.</text>
</comment>
<dbReference type="PANTHER" id="PTHR12526">
    <property type="entry name" value="GLYCOSYLTRANSFERASE"/>
    <property type="match status" value="1"/>
</dbReference>
<dbReference type="InterPro" id="IPR001296">
    <property type="entry name" value="Glyco_trans_1"/>
</dbReference>
<dbReference type="PANTHER" id="PTHR12526:SF637">
    <property type="entry name" value="GLYCOSYLTRANSFERASE EPSF-RELATED"/>
    <property type="match status" value="1"/>
</dbReference>
<sequence>MKILVINKAASSDDRGSWSGTAYQSIQGLKRAGFEVDYLCALEKPNNSVLSKLLFRYWNVVVTKLLGYNTRTDESFYGLTWYTKTLRHFDYTSYDVIFIPTHINIINALPKNVKAKVVHLVDATPTSLIGYYTEFSNLIFHNRWTAYILGKHAFRRSDLIIASSDWCRQNAIHQYGCDPKRIAVVEFGANIDIQDVPALPKQIDGKESLNIYFSTVNWVRKGGDVVLACCEELIRRGLHITLHITGIKPEDPVTEKINSISYVKNYGFLNKNNEEEYRKIINIMTESDIFLFPSRAECSSIALCEANGFGLPCFAYDTGGTDNYVVNGVNGYMLPLSADGKQFADRVIQSIKNQEMNRLSEGAVKHYKEHLNWKVWSEKVKEAICSLKII</sequence>
<organism evidence="3 4">
    <name type="scientific">Bacteroides uniformis</name>
    <dbReference type="NCBI Taxonomy" id="820"/>
    <lineage>
        <taxon>Bacteria</taxon>
        <taxon>Pseudomonadati</taxon>
        <taxon>Bacteroidota</taxon>
        <taxon>Bacteroidia</taxon>
        <taxon>Bacteroidales</taxon>
        <taxon>Bacteroidaceae</taxon>
        <taxon>Bacteroides</taxon>
    </lineage>
</organism>
<dbReference type="EMBL" id="WCTJ01000018">
    <property type="protein sequence ID" value="KAB4252632.1"/>
    <property type="molecule type" value="Genomic_DNA"/>
</dbReference>
<dbReference type="SUPFAM" id="SSF53756">
    <property type="entry name" value="UDP-Glycosyltransferase/glycogen phosphorylase"/>
    <property type="match status" value="1"/>
</dbReference>
<dbReference type="Pfam" id="PF00534">
    <property type="entry name" value="Glycos_transf_1"/>
    <property type="match status" value="1"/>
</dbReference>
<feature type="domain" description="Glycosyltransferase subfamily 4-like N-terminal" evidence="2">
    <location>
        <begin position="23"/>
        <end position="191"/>
    </location>
</feature>
<gene>
    <name evidence="3" type="ORF">GAP48_12165</name>
</gene>
<dbReference type="Gene3D" id="3.40.50.2000">
    <property type="entry name" value="Glycogen Phosphorylase B"/>
    <property type="match status" value="2"/>
</dbReference>
<dbReference type="CDD" id="cd03801">
    <property type="entry name" value="GT4_PimA-like"/>
    <property type="match status" value="1"/>
</dbReference>
<protein>
    <submittedName>
        <fullName evidence="3">Glycosyltransferase family 4 protein</fullName>
    </submittedName>
</protein>
<dbReference type="InterPro" id="IPR028098">
    <property type="entry name" value="Glyco_trans_4-like_N"/>
</dbReference>
<evidence type="ECO:0000313" key="3">
    <source>
        <dbReference type="EMBL" id="KAB4252632.1"/>
    </source>
</evidence>
<name>A0A6I0LZ11_BACUN</name>